<dbReference type="EMBL" id="SJZB01000042">
    <property type="protein sequence ID" value="TCJ12747.1"/>
    <property type="molecule type" value="Genomic_DNA"/>
</dbReference>
<evidence type="ECO:0000313" key="2">
    <source>
        <dbReference type="Proteomes" id="UP000295443"/>
    </source>
</evidence>
<dbReference type="RefSeq" id="WP_131447495.1">
    <property type="nucleotide sequence ID" value="NZ_SJZB01000042.1"/>
</dbReference>
<dbReference type="Proteomes" id="UP000295443">
    <property type="component" value="Unassembled WGS sequence"/>
</dbReference>
<evidence type="ECO:0000313" key="1">
    <source>
        <dbReference type="EMBL" id="TCJ12747.1"/>
    </source>
</evidence>
<organism evidence="1 2">
    <name type="scientific">Parasulfuritortus cantonensis</name>
    <dbReference type="NCBI Taxonomy" id="2528202"/>
    <lineage>
        <taxon>Bacteria</taxon>
        <taxon>Pseudomonadati</taxon>
        <taxon>Pseudomonadota</taxon>
        <taxon>Betaproteobacteria</taxon>
        <taxon>Nitrosomonadales</taxon>
        <taxon>Thiobacillaceae</taxon>
        <taxon>Parasulfuritortus</taxon>
    </lineage>
</organism>
<protein>
    <submittedName>
        <fullName evidence="1">Uncharacterized protein</fullName>
    </submittedName>
</protein>
<comment type="caution">
    <text evidence="1">The sequence shown here is derived from an EMBL/GenBank/DDBJ whole genome shotgun (WGS) entry which is preliminary data.</text>
</comment>
<accession>A0A4R1B769</accession>
<keyword evidence="2" id="KW-1185">Reference proteome</keyword>
<reference evidence="1 2" key="1">
    <citation type="submission" date="2019-03" db="EMBL/GenBank/DDBJ databases">
        <title>Genome sequence of Thiobacillaceae bacterium LSR1, a sulfur-oxidizing bacterium isolated from freshwater sediment.</title>
        <authorList>
            <person name="Li S."/>
        </authorList>
    </citation>
    <scope>NUCLEOTIDE SEQUENCE [LARGE SCALE GENOMIC DNA]</scope>
    <source>
        <strain evidence="1 2">LSR1</strain>
    </source>
</reference>
<dbReference type="AlphaFoldDB" id="A0A4R1B769"/>
<dbReference type="OrthoDB" id="8778534at2"/>
<gene>
    <name evidence="1" type="ORF">EZJ19_10915</name>
</gene>
<name>A0A4R1B769_9PROT</name>
<proteinExistence type="predicted"/>
<sequence>MAATARPRHLPLFQLHAGMILAQPIRCSNEGRGVLDLPAGQARVEAIFRDADLSEPGQCGLFAAIRRYRCRP</sequence>